<dbReference type="SUPFAM" id="SSF55331">
    <property type="entry name" value="Tautomerase/MIF"/>
    <property type="match status" value="1"/>
</dbReference>
<dbReference type="OrthoDB" id="7595039at2"/>
<feature type="domain" description="Tautomerase cis-CaaD-like" evidence="1">
    <location>
        <begin position="1"/>
        <end position="136"/>
    </location>
</feature>
<name>A0A4V3URC4_9GAMM</name>
<accession>A0A4V3URC4</accession>
<evidence type="ECO:0000259" key="1">
    <source>
        <dbReference type="Pfam" id="PF14832"/>
    </source>
</evidence>
<dbReference type="AlphaFoldDB" id="A0A4V3URC4"/>
<dbReference type="Pfam" id="PF14832">
    <property type="entry name" value="Tautomerase_3"/>
    <property type="match status" value="1"/>
</dbReference>
<sequence>MPLWKVYHPVGAYTPQEKQAFSKAITKLYTSIPIPAFYVGVIFQEVPADSFYMGGEPRKDFVRIWIDHIARTLPEPEQRAFWVKFSDEAIAPWVKDKGFDWEFHIDETMFDLWSIHGHRPPPFQSAAEARWVQENKATAYDWKETITPPNRGRTTA</sequence>
<dbReference type="RefSeq" id="WP_133882403.1">
    <property type="nucleotide sequence ID" value="NZ_MWIN01000018.1"/>
</dbReference>
<gene>
    <name evidence="2" type="ORF">DFR24_3262</name>
</gene>
<proteinExistence type="predicted"/>
<evidence type="ECO:0000313" key="3">
    <source>
        <dbReference type="Proteomes" id="UP000295341"/>
    </source>
</evidence>
<reference evidence="2 3" key="1">
    <citation type="submission" date="2019-03" db="EMBL/GenBank/DDBJ databases">
        <title>Genomic Encyclopedia of Type Strains, Phase IV (KMG-IV): sequencing the most valuable type-strain genomes for metagenomic binning, comparative biology and taxonomic classification.</title>
        <authorList>
            <person name="Goeker M."/>
        </authorList>
    </citation>
    <scope>NUCLEOTIDE SEQUENCE [LARGE SCALE GENOMIC DNA]</scope>
    <source>
        <strain evidence="2 3">DSM 26377</strain>
    </source>
</reference>
<dbReference type="InterPro" id="IPR028116">
    <property type="entry name" value="Cis-CaaD-like"/>
</dbReference>
<protein>
    <submittedName>
        <fullName evidence="2">Phenylpyruvate tautomerase PptA (4-oxalocrotonate tautomerase family)</fullName>
    </submittedName>
</protein>
<organism evidence="2 3">
    <name type="scientific">Panacagrimonas perspica</name>
    <dbReference type="NCBI Taxonomy" id="381431"/>
    <lineage>
        <taxon>Bacteria</taxon>
        <taxon>Pseudomonadati</taxon>
        <taxon>Pseudomonadota</taxon>
        <taxon>Gammaproteobacteria</taxon>
        <taxon>Nevskiales</taxon>
        <taxon>Nevskiaceae</taxon>
        <taxon>Panacagrimonas</taxon>
    </lineage>
</organism>
<dbReference type="InterPro" id="IPR014347">
    <property type="entry name" value="Tautomerase/MIF_sf"/>
</dbReference>
<evidence type="ECO:0000313" key="2">
    <source>
        <dbReference type="EMBL" id="TDU28882.1"/>
    </source>
</evidence>
<dbReference type="Proteomes" id="UP000295341">
    <property type="component" value="Unassembled WGS sequence"/>
</dbReference>
<dbReference type="Gene3D" id="3.30.429.10">
    <property type="entry name" value="Macrophage Migration Inhibitory Factor"/>
    <property type="match status" value="1"/>
</dbReference>
<comment type="caution">
    <text evidence="2">The sequence shown here is derived from an EMBL/GenBank/DDBJ whole genome shotgun (WGS) entry which is preliminary data.</text>
</comment>
<keyword evidence="3" id="KW-1185">Reference proteome</keyword>
<keyword evidence="2" id="KW-0670">Pyruvate</keyword>
<dbReference type="EMBL" id="SOBT01000009">
    <property type="protein sequence ID" value="TDU28882.1"/>
    <property type="molecule type" value="Genomic_DNA"/>
</dbReference>